<dbReference type="EMBL" id="CAMKVN010000795">
    <property type="protein sequence ID" value="CAI2171213.1"/>
    <property type="molecule type" value="Genomic_DNA"/>
</dbReference>
<keyword evidence="2" id="KW-1185">Reference proteome</keyword>
<evidence type="ECO:0000313" key="2">
    <source>
        <dbReference type="Proteomes" id="UP001153678"/>
    </source>
</evidence>
<evidence type="ECO:0000313" key="1">
    <source>
        <dbReference type="EMBL" id="CAI2171213.1"/>
    </source>
</evidence>
<sequence length="65" mass="7764">MASISFSTALEPYPMYPVHLLYKLEYQNDKKTCCQRTIFFDDLDFHLVNQYLQEATYVRREGIHA</sequence>
<reference evidence="1" key="1">
    <citation type="submission" date="2022-08" db="EMBL/GenBank/DDBJ databases">
        <authorList>
            <person name="Kallberg Y."/>
            <person name="Tangrot J."/>
            <person name="Rosling A."/>
        </authorList>
    </citation>
    <scope>NUCLEOTIDE SEQUENCE</scope>
    <source>
        <strain evidence="1">Wild A</strain>
    </source>
</reference>
<dbReference type="AlphaFoldDB" id="A0A9W4WLM6"/>
<dbReference type="Proteomes" id="UP001153678">
    <property type="component" value="Unassembled WGS sequence"/>
</dbReference>
<accession>A0A9W4WLM6</accession>
<organism evidence="1 2">
    <name type="scientific">Funneliformis geosporum</name>
    <dbReference type="NCBI Taxonomy" id="1117311"/>
    <lineage>
        <taxon>Eukaryota</taxon>
        <taxon>Fungi</taxon>
        <taxon>Fungi incertae sedis</taxon>
        <taxon>Mucoromycota</taxon>
        <taxon>Glomeromycotina</taxon>
        <taxon>Glomeromycetes</taxon>
        <taxon>Glomerales</taxon>
        <taxon>Glomeraceae</taxon>
        <taxon>Funneliformis</taxon>
    </lineage>
</organism>
<protein>
    <submittedName>
        <fullName evidence="1">2921_t:CDS:1</fullName>
    </submittedName>
</protein>
<proteinExistence type="predicted"/>
<name>A0A9W4WLM6_9GLOM</name>
<comment type="caution">
    <text evidence="1">The sequence shown here is derived from an EMBL/GenBank/DDBJ whole genome shotgun (WGS) entry which is preliminary data.</text>
</comment>
<gene>
    <name evidence="1" type="ORF">FWILDA_LOCUS4968</name>
</gene>